<accession>F9W5Z7</accession>
<dbReference type="Proteomes" id="UP000000702">
    <property type="component" value="Unassembled WGS sequence"/>
</dbReference>
<keyword evidence="2" id="KW-1185">Reference proteome</keyword>
<evidence type="ECO:0000313" key="1">
    <source>
        <dbReference type="EMBL" id="CCD12600.1"/>
    </source>
</evidence>
<sequence>MSVRASGVRAPEDVLSGSDVMGVRRKRKHCEGPQPYLGALPRQHKGPPPAYECTHHIFHPVETLRPNISGGSSVSSTTAAAVSAGDGNGASLSMSHGANEESRTLAPEGADTMRLDELQQLLRRFIELEFNDKCRKRSIALIITVCDVLCTNSIAVVKTMEAINESFDGAVQKQEPRLLWNYWYMLDGVLKHFARKPELKKAASVSIPHFVRKYLPWRGSALEKQEWIELENYRVSYENMLGTWENVLEQEEFGEIMTLWRSGATNQTAEE</sequence>
<comment type="caution">
    <text evidence="1">The sequence shown here is derived from an EMBL/GenBank/DDBJ whole genome shotgun (WGS) entry which is preliminary data.</text>
</comment>
<organism evidence="1 2">
    <name type="scientific">Trypanosoma congolense (strain IL3000)</name>
    <dbReference type="NCBI Taxonomy" id="1068625"/>
    <lineage>
        <taxon>Eukaryota</taxon>
        <taxon>Discoba</taxon>
        <taxon>Euglenozoa</taxon>
        <taxon>Kinetoplastea</taxon>
        <taxon>Metakinetoplastina</taxon>
        <taxon>Trypanosomatida</taxon>
        <taxon>Trypanosomatidae</taxon>
        <taxon>Trypanosoma</taxon>
        <taxon>Nannomonas</taxon>
    </lineage>
</organism>
<reference evidence="1 2" key="2">
    <citation type="journal article" date="2012" name="Proc. Natl. Acad. Sci. U.S.A.">
        <title>Antigenic diversity is generated by distinct evolutionary mechanisms in African trypanosome species.</title>
        <authorList>
            <person name="Jackson A.P."/>
            <person name="Berry A."/>
            <person name="Aslett M."/>
            <person name="Allison H.C."/>
            <person name="Burton P."/>
            <person name="Vavrova-Anderson J."/>
            <person name="Brown R."/>
            <person name="Browne H."/>
            <person name="Corton N."/>
            <person name="Hauser H."/>
            <person name="Gamble J."/>
            <person name="Gilderthorp R."/>
            <person name="Marcello L."/>
            <person name="McQuillan J."/>
            <person name="Otto T.D."/>
            <person name="Quail M.A."/>
            <person name="Sanders M.J."/>
            <person name="van Tonder A."/>
            <person name="Ginger M.L."/>
            <person name="Field M.C."/>
            <person name="Barry J.D."/>
            <person name="Hertz-Fowler C."/>
            <person name="Berriman M."/>
        </authorList>
    </citation>
    <scope>NUCLEOTIDE SEQUENCE [LARGE SCALE GENOMIC DNA]</scope>
    <source>
        <strain evidence="1 2">IL3000</strain>
    </source>
</reference>
<dbReference type="VEuPathDB" id="TriTrypDB:TcIL3000_0_34660"/>
<dbReference type="AlphaFoldDB" id="F9W5Z7"/>
<protein>
    <submittedName>
        <fullName evidence="1">WGS project CAEQ00000000 data, annotated contig 1408</fullName>
    </submittedName>
</protein>
<name>F9W5Z7_TRYCI</name>
<gene>
    <name evidence="1" type="ORF">TCIL3000_0_34660</name>
</gene>
<dbReference type="EMBL" id="CAEQ01000805">
    <property type="protein sequence ID" value="CCD12600.1"/>
    <property type="molecule type" value="Genomic_DNA"/>
</dbReference>
<reference evidence="2" key="1">
    <citation type="submission" date="2011-07" db="EMBL/GenBank/DDBJ databases">
        <title>Divergent evolution of antigenic variation in African trypanosomes.</title>
        <authorList>
            <person name="Jackson A.P."/>
            <person name="Berry A."/>
            <person name="Allison H.C."/>
            <person name="Burton P."/>
            <person name="Anderson J."/>
            <person name="Aslett M."/>
            <person name="Brown R."/>
            <person name="Corton N."/>
            <person name="Harris D."/>
            <person name="Hauser H."/>
            <person name="Gamble J."/>
            <person name="Gilderthorp R."/>
            <person name="McQuillan J."/>
            <person name="Quail M.A."/>
            <person name="Sanders M."/>
            <person name="Van Tonder A."/>
            <person name="Ginger M.L."/>
            <person name="Donelson J.E."/>
            <person name="Field M.C."/>
            <person name="Barry J.D."/>
            <person name="Berriman M."/>
            <person name="Hertz-Fowler C."/>
        </authorList>
    </citation>
    <scope>NUCLEOTIDE SEQUENCE [LARGE SCALE GENOMIC DNA]</scope>
    <source>
        <strain evidence="2">IL3000</strain>
    </source>
</reference>
<proteinExistence type="predicted"/>
<evidence type="ECO:0000313" key="2">
    <source>
        <dbReference type="Proteomes" id="UP000000702"/>
    </source>
</evidence>